<dbReference type="PROSITE" id="PS51787">
    <property type="entry name" value="LON_N"/>
    <property type="match status" value="1"/>
</dbReference>
<dbReference type="InterPro" id="IPR003111">
    <property type="entry name" value="Lon_prtase_N"/>
</dbReference>
<evidence type="ECO:0000256" key="3">
    <source>
        <dbReference type="ARBA" id="ARBA00005293"/>
    </source>
</evidence>
<evidence type="ECO:0000256" key="5">
    <source>
        <dbReference type="ARBA" id="ARBA00022723"/>
    </source>
</evidence>
<keyword evidence="6" id="KW-0833">Ubl conjugation pathway</keyword>
<dbReference type="Gene3D" id="2.30.130.40">
    <property type="entry name" value="LON domain-like"/>
    <property type="match status" value="1"/>
</dbReference>
<evidence type="ECO:0000259" key="14">
    <source>
        <dbReference type="PROSITE" id="PS51787"/>
    </source>
</evidence>
<dbReference type="Gene3D" id="2.170.150.20">
    <property type="entry name" value="Peptide methionine sulfoxide reductase"/>
    <property type="match status" value="1"/>
</dbReference>
<protein>
    <recommendedName>
        <fullName evidence="4">Protein cereblon</fullName>
    </recommendedName>
    <alternativeName>
        <fullName evidence="10">Protein ohgata</fullName>
    </alternativeName>
</protein>
<dbReference type="InterPro" id="IPR015947">
    <property type="entry name" value="PUA-like_sf"/>
</dbReference>
<comment type="caution">
    <text evidence="16">The sequence shown here is derived from an EMBL/GenBank/DDBJ whole genome shotgun (WGS) entry which is preliminary data.</text>
</comment>
<dbReference type="SMART" id="SM00464">
    <property type="entry name" value="LON"/>
    <property type="match status" value="1"/>
</dbReference>
<feature type="compositionally biased region" description="Acidic residues" evidence="13">
    <location>
        <begin position="27"/>
        <end position="38"/>
    </location>
</feature>
<evidence type="ECO:0000313" key="16">
    <source>
        <dbReference type="EMBL" id="CAK1589371.1"/>
    </source>
</evidence>
<feature type="domain" description="CULT" evidence="15">
    <location>
        <begin position="310"/>
        <end position="417"/>
    </location>
</feature>
<keyword evidence="8" id="KW-0832">Ubl conjugation</keyword>
<dbReference type="Gene3D" id="1.20.58.1480">
    <property type="match status" value="1"/>
</dbReference>
<evidence type="ECO:0000256" key="4">
    <source>
        <dbReference type="ARBA" id="ARBA00014394"/>
    </source>
</evidence>
<keyword evidence="7" id="KW-0862">Zinc</keyword>
<accession>A0AAV1L263</accession>
<evidence type="ECO:0000256" key="12">
    <source>
        <dbReference type="ARBA" id="ARBA00046796"/>
    </source>
</evidence>
<keyword evidence="9" id="KW-0539">Nucleus</keyword>
<dbReference type="PROSITE" id="PS51788">
    <property type="entry name" value="CULT"/>
    <property type="match status" value="1"/>
</dbReference>
<sequence length="436" mass="48506">MHLIYSFILSASDGDEDHNEGNSGVGEDIEVEDESDEEEQQFDKTLAASHSYMGPGLVAVSGRSVLEAGWRGRVPVAAHTGAVFPGETVPMLVPDPHDAELLAQAISHDKLFGLLCPDESGTMVSGYGVLCEVFEAGLGEGGGAGRGAGRGEGRGEEPLTFKARATHRFRLLDTPRRAVPMHAYSRMRFAEVVVLGEVQAGAPLRRVRLASLDPLRAHHDPLERRLRALDAALTPWPRFVYDAFDFRRMRDLICDYFKSIMLDRVPEEPVSLSFWVASNLALSARDRLALFTVDDALLRLHMELRFIARKSILCCSSCMAEIARREDIFAMSSDGVHSNYTNLGGYMHDIVTVSRASNTHLSGRPSREYSWFPGYAWTIAVCGSCMAHLGWRFDSTKRSLRPQQFFALCRNYVQPRERGGTHYIDQSDQPDQPDQL</sequence>
<dbReference type="AlphaFoldDB" id="A0AAV1L263"/>
<dbReference type="EMBL" id="CAVLGL010000083">
    <property type="protein sequence ID" value="CAK1589371.1"/>
    <property type="molecule type" value="Genomic_DNA"/>
</dbReference>
<dbReference type="InterPro" id="IPR034750">
    <property type="entry name" value="CULT"/>
</dbReference>
<comment type="function">
    <text evidence="11">Substrate recognition component of a DCX (DDB1-CUL4-X-box) E3 protein ligase complex that mediates the ubiquitination and subsequent proteasomal degradation of target proteins. Has an essential role in mediating growth by negatively regulating insulin signaling. It also has a role in maintaining presynaptic function in the neuromuscular junction synapses of third-instar larvae.</text>
</comment>
<reference evidence="16 17" key="1">
    <citation type="submission" date="2023-11" db="EMBL/GenBank/DDBJ databases">
        <authorList>
            <person name="Hedman E."/>
            <person name="Englund M."/>
            <person name="Stromberg M."/>
            <person name="Nyberg Akerstrom W."/>
            <person name="Nylinder S."/>
            <person name="Jareborg N."/>
            <person name="Kallberg Y."/>
            <person name="Kronander E."/>
        </authorList>
    </citation>
    <scope>NUCLEOTIDE SEQUENCE [LARGE SCALE GENOMIC DNA]</scope>
</reference>
<dbReference type="Pfam" id="PF03226">
    <property type="entry name" value="Yippee-Mis18"/>
    <property type="match status" value="1"/>
</dbReference>
<dbReference type="Pfam" id="PF02190">
    <property type="entry name" value="LON_substr_bdg"/>
    <property type="match status" value="1"/>
</dbReference>
<evidence type="ECO:0000256" key="9">
    <source>
        <dbReference type="ARBA" id="ARBA00023242"/>
    </source>
</evidence>
<proteinExistence type="inferred from homology"/>
<comment type="subcellular location">
    <subcellularLocation>
        <location evidence="1">Nucleus</location>
    </subcellularLocation>
</comment>
<evidence type="ECO:0000256" key="7">
    <source>
        <dbReference type="ARBA" id="ARBA00022833"/>
    </source>
</evidence>
<keyword evidence="17" id="KW-1185">Reference proteome</keyword>
<gene>
    <name evidence="16" type="ORF">PARMNEM_LOCUS9883</name>
</gene>
<evidence type="ECO:0000256" key="11">
    <source>
        <dbReference type="ARBA" id="ARBA00046075"/>
    </source>
</evidence>
<comment type="pathway">
    <text evidence="2">Protein modification; protein ubiquitination.</text>
</comment>
<dbReference type="InterPro" id="IPR046336">
    <property type="entry name" value="Lon_prtase_N_sf"/>
</dbReference>
<dbReference type="FunFam" id="2.170.150.20:FF:000005">
    <property type="entry name" value="Blast:Protein cereblon homolog"/>
    <property type="match status" value="1"/>
</dbReference>
<evidence type="ECO:0000259" key="15">
    <source>
        <dbReference type="PROSITE" id="PS51788"/>
    </source>
</evidence>
<name>A0AAV1L263_9NEOP</name>
<evidence type="ECO:0000256" key="2">
    <source>
        <dbReference type="ARBA" id="ARBA00004906"/>
    </source>
</evidence>
<dbReference type="GO" id="GO:0046872">
    <property type="term" value="F:metal ion binding"/>
    <property type="evidence" value="ECO:0007669"/>
    <property type="project" value="UniProtKB-KW"/>
</dbReference>
<dbReference type="GO" id="GO:0005634">
    <property type="term" value="C:nucleus"/>
    <property type="evidence" value="ECO:0007669"/>
    <property type="project" value="UniProtKB-SubCell"/>
</dbReference>
<evidence type="ECO:0000256" key="13">
    <source>
        <dbReference type="SAM" id="MobiDB-lite"/>
    </source>
</evidence>
<dbReference type="InterPro" id="IPR004910">
    <property type="entry name" value="Yippee/Mis18/Cereblon"/>
</dbReference>
<comment type="similarity">
    <text evidence="3">Belongs to the CRBN family.</text>
</comment>
<evidence type="ECO:0000256" key="10">
    <source>
        <dbReference type="ARBA" id="ARBA00030079"/>
    </source>
</evidence>
<organism evidence="16 17">
    <name type="scientific">Parnassius mnemosyne</name>
    <name type="common">clouded apollo</name>
    <dbReference type="NCBI Taxonomy" id="213953"/>
    <lineage>
        <taxon>Eukaryota</taxon>
        <taxon>Metazoa</taxon>
        <taxon>Ecdysozoa</taxon>
        <taxon>Arthropoda</taxon>
        <taxon>Hexapoda</taxon>
        <taxon>Insecta</taxon>
        <taxon>Pterygota</taxon>
        <taxon>Neoptera</taxon>
        <taxon>Endopterygota</taxon>
        <taxon>Lepidoptera</taxon>
        <taxon>Glossata</taxon>
        <taxon>Ditrysia</taxon>
        <taxon>Papilionoidea</taxon>
        <taxon>Papilionidae</taxon>
        <taxon>Parnassiinae</taxon>
        <taxon>Parnassini</taxon>
        <taxon>Parnassius</taxon>
        <taxon>Driopa</taxon>
    </lineage>
</organism>
<keyword evidence="5" id="KW-0479">Metal-binding</keyword>
<evidence type="ECO:0000256" key="8">
    <source>
        <dbReference type="ARBA" id="ARBA00022843"/>
    </source>
</evidence>
<evidence type="ECO:0000256" key="1">
    <source>
        <dbReference type="ARBA" id="ARBA00004123"/>
    </source>
</evidence>
<feature type="domain" description="Lon N-terminal" evidence="14">
    <location>
        <begin position="74"/>
        <end position="311"/>
    </location>
</feature>
<evidence type="ECO:0000313" key="17">
    <source>
        <dbReference type="Proteomes" id="UP001314205"/>
    </source>
</evidence>
<feature type="region of interest" description="Disordered" evidence="13">
    <location>
        <begin position="14"/>
        <end position="38"/>
    </location>
</feature>
<dbReference type="SUPFAM" id="SSF88697">
    <property type="entry name" value="PUA domain-like"/>
    <property type="match status" value="1"/>
</dbReference>
<evidence type="ECO:0000256" key="6">
    <source>
        <dbReference type="ARBA" id="ARBA00022786"/>
    </source>
</evidence>
<dbReference type="CDD" id="cd15777">
    <property type="entry name" value="CRBN_C_like"/>
    <property type="match status" value="1"/>
</dbReference>
<comment type="subunit">
    <text evidence="12">Likely a component of a DCX (DDB1-CUL4-X-box) protein ligase complex. May interact with pic/DDB1.</text>
</comment>
<dbReference type="Proteomes" id="UP001314205">
    <property type="component" value="Unassembled WGS sequence"/>
</dbReference>